<dbReference type="InParanoid" id="A0A554NCV0"/>
<dbReference type="SUPFAM" id="SSF55797">
    <property type="entry name" value="PR-1-like"/>
    <property type="match status" value="1"/>
</dbReference>
<feature type="region of interest" description="Disordered" evidence="1">
    <location>
        <begin position="39"/>
        <end position="108"/>
    </location>
</feature>
<dbReference type="Proteomes" id="UP000319894">
    <property type="component" value="Unassembled WGS sequence"/>
</dbReference>
<organism evidence="3 4">
    <name type="scientific">Haloglomus irregulare</name>
    <dbReference type="NCBI Taxonomy" id="2234134"/>
    <lineage>
        <taxon>Archaea</taxon>
        <taxon>Methanobacteriati</taxon>
        <taxon>Methanobacteriota</taxon>
        <taxon>Stenosarchaea group</taxon>
        <taxon>Halobacteria</taxon>
        <taxon>Halobacteriales</taxon>
        <taxon>Natronomonadaceae</taxon>
        <taxon>Haloglomus</taxon>
    </lineage>
</organism>
<feature type="compositionally biased region" description="Low complexity" evidence="1">
    <location>
        <begin position="67"/>
        <end position="102"/>
    </location>
</feature>
<dbReference type="EMBL" id="QMDX01000002">
    <property type="protein sequence ID" value="TSD15216.1"/>
    <property type="molecule type" value="Genomic_DNA"/>
</dbReference>
<evidence type="ECO:0000259" key="2">
    <source>
        <dbReference type="Pfam" id="PF00188"/>
    </source>
</evidence>
<feature type="domain" description="SCP" evidence="2">
    <location>
        <begin position="115"/>
        <end position="255"/>
    </location>
</feature>
<proteinExistence type="predicted"/>
<keyword evidence="4" id="KW-1185">Reference proteome</keyword>
<evidence type="ECO:0000313" key="4">
    <source>
        <dbReference type="Proteomes" id="UP000319894"/>
    </source>
</evidence>
<name>A0A554NCV0_9EURY</name>
<feature type="compositionally biased region" description="Gly residues" evidence="1">
    <location>
        <begin position="39"/>
        <end position="48"/>
    </location>
</feature>
<gene>
    <name evidence="3" type="ORF">DP107_05025</name>
</gene>
<dbReference type="OrthoDB" id="241590at2157"/>
<dbReference type="InterPro" id="IPR014044">
    <property type="entry name" value="CAP_dom"/>
</dbReference>
<evidence type="ECO:0000313" key="3">
    <source>
        <dbReference type="EMBL" id="TSD15216.1"/>
    </source>
</evidence>
<comment type="caution">
    <text evidence="3">The sequence shown here is derived from an EMBL/GenBank/DDBJ whole genome shotgun (WGS) entry which is preliminary data.</text>
</comment>
<dbReference type="Pfam" id="PF00188">
    <property type="entry name" value="CAP"/>
    <property type="match status" value="1"/>
</dbReference>
<protein>
    <recommendedName>
        <fullName evidence="2">SCP domain-containing protein</fullName>
    </recommendedName>
</protein>
<dbReference type="InterPro" id="IPR035940">
    <property type="entry name" value="CAP_sf"/>
</dbReference>
<dbReference type="AlphaFoldDB" id="A0A554NCV0"/>
<sequence length="260" mass="27054">MANKIALLLLAAIVVTATGAGAALGLYVSGSGSLADLGGGGGGDGGGDATPTPATDGGDAESGGDRTTTTTATTPTESATDESVSWTDTPAATPTPETVPPESFDESNIETLVVEEINERRAELGKDSLRALPEIDRMAGNHSRRMAAQRYASHAAGGYTTEERYRRNDLHDRCRMADDTNTGIQGGSAIETVTKVSAGSELNGRNNRDDRAVAVDAVENWFDEPAEREKLLNRNAGTLGVAVVVTERNRAYVTVDLCAG</sequence>
<evidence type="ECO:0000256" key="1">
    <source>
        <dbReference type="SAM" id="MobiDB-lite"/>
    </source>
</evidence>
<dbReference type="CDD" id="cd05379">
    <property type="entry name" value="CAP_bacterial"/>
    <property type="match status" value="1"/>
</dbReference>
<dbReference type="RefSeq" id="WP_144261056.1">
    <property type="nucleotide sequence ID" value="NZ_QMDX01000002.1"/>
</dbReference>
<dbReference type="Gene3D" id="3.40.33.10">
    <property type="entry name" value="CAP"/>
    <property type="match status" value="1"/>
</dbReference>
<reference evidence="3 4" key="1">
    <citation type="submission" date="2018-06" db="EMBL/GenBank/DDBJ databases">
        <title>Natronomonas sp. F16-60 a new haloarchaeon isolated from a solar saltern of Isla Cristina, Huelva, Spain.</title>
        <authorList>
            <person name="Duran-Viseras A."/>
            <person name="Sanchez-Porro C."/>
            <person name="Ventosa A."/>
        </authorList>
    </citation>
    <scope>NUCLEOTIDE SEQUENCE [LARGE SCALE GENOMIC DNA]</scope>
    <source>
        <strain evidence="3 4">F16-60</strain>
    </source>
</reference>
<accession>A0A554NCV0</accession>